<feature type="transmembrane region" description="Helical" evidence="6">
    <location>
        <begin position="120"/>
        <end position="136"/>
    </location>
</feature>
<dbReference type="InterPro" id="IPR037185">
    <property type="entry name" value="EmrE-like"/>
</dbReference>
<sequence length="298" mass="32696">MGVKSPRISLVIGIISISIFPVLVKWAPVSGLTSAFYRMFLGFMFLLPYLLVSKKFTFPPRALWLSVALCGIIFASDIAVWNLSIQYTNATQATLLTNLSPVWVGVGSFLFLPDKPGPRFWLGTLVALAGMVILIGPDAFADMRFDKGFGLAVLSGMLYASYMLISKTVLNRIDIVSFMAVSMGISSLYLLAICLISDQPLMHFDAEIWLVFVVQGLVCQLIGWLTISYAVKQLDAKRVSLSLLSQALVTGLMAWMFIGENITAQMIIGGVIILAGIGVTYTENRASRKPELFTEENK</sequence>
<feature type="domain" description="EamA" evidence="7">
    <location>
        <begin position="148"/>
        <end position="281"/>
    </location>
</feature>
<dbReference type="Proteomes" id="UP000612680">
    <property type="component" value="Chromosome"/>
</dbReference>
<feature type="domain" description="EamA" evidence="7">
    <location>
        <begin position="10"/>
        <end position="135"/>
    </location>
</feature>
<evidence type="ECO:0000256" key="6">
    <source>
        <dbReference type="SAM" id="Phobius"/>
    </source>
</evidence>
<keyword evidence="5 6" id="KW-0472">Membrane</keyword>
<dbReference type="InterPro" id="IPR000620">
    <property type="entry name" value="EamA_dom"/>
</dbReference>
<keyword evidence="9" id="KW-1185">Reference proteome</keyword>
<proteinExistence type="inferred from homology"/>
<feature type="transmembrane region" description="Helical" evidence="6">
    <location>
        <begin position="264"/>
        <end position="282"/>
    </location>
</feature>
<feature type="transmembrane region" description="Helical" evidence="6">
    <location>
        <begin position="64"/>
        <end position="83"/>
    </location>
</feature>
<feature type="transmembrane region" description="Helical" evidence="6">
    <location>
        <begin position="7"/>
        <end position="29"/>
    </location>
</feature>
<dbReference type="SUPFAM" id="SSF103481">
    <property type="entry name" value="Multidrug resistance efflux transporter EmrE"/>
    <property type="match status" value="2"/>
</dbReference>
<comment type="similarity">
    <text evidence="2">Belongs to the EamA transporter family.</text>
</comment>
<evidence type="ECO:0000256" key="2">
    <source>
        <dbReference type="ARBA" id="ARBA00007362"/>
    </source>
</evidence>
<dbReference type="RefSeq" id="WP_204663080.1">
    <property type="nucleotide sequence ID" value="NZ_CP056775.1"/>
</dbReference>
<dbReference type="InterPro" id="IPR050638">
    <property type="entry name" value="AA-Vitamin_Transporters"/>
</dbReference>
<evidence type="ECO:0000256" key="3">
    <source>
        <dbReference type="ARBA" id="ARBA00022692"/>
    </source>
</evidence>
<organism evidence="8 9">
    <name type="scientific">Dyadobacter sandarakinus</name>
    <dbReference type="NCBI Taxonomy" id="2747268"/>
    <lineage>
        <taxon>Bacteria</taxon>
        <taxon>Pseudomonadati</taxon>
        <taxon>Bacteroidota</taxon>
        <taxon>Cytophagia</taxon>
        <taxon>Cytophagales</taxon>
        <taxon>Spirosomataceae</taxon>
        <taxon>Dyadobacter</taxon>
    </lineage>
</organism>
<evidence type="ECO:0000313" key="9">
    <source>
        <dbReference type="Proteomes" id="UP000612680"/>
    </source>
</evidence>
<feature type="transmembrane region" description="Helical" evidence="6">
    <location>
        <begin position="208"/>
        <end position="227"/>
    </location>
</feature>
<protein>
    <submittedName>
        <fullName evidence="8">EamA family transporter</fullName>
    </submittedName>
</protein>
<name>A0ABX7I4T8_9BACT</name>
<feature type="transmembrane region" description="Helical" evidence="6">
    <location>
        <begin position="239"/>
        <end position="258"/>
    </location>
</feature>
<dbReference type="EMBL" id="CP056775">
    <property type="protein sequence ID" value="QRR01104.1"/>
    <property type="molecule type" value="Genomic_DNA"/>
</dbReference>
<dbReference type="PANTHER" id="PTHR32322:SF2">
    <property type="entry name" value="EAMA DOMAIN-CONTAINING PROTEIN"/>
    <property type="match status" value="1"/>
</dbReference>
<comment type="subcellular location">
    <subcellularLocation>
        <location evidence="1">Membrane</location>
        <topology evidence="1">Multi-pass membrane protein</topology>
    </subcellularLocation>
</comment>
<keyword evidence="4 6" id="KW-1133">Transmembrane helix</keyword>
<dbReference type="Pfam" id="PF00892">
    <property type="entry name" value="EamA"/>
    <property type="match status" value="2"/>
</dbReference>
<accession>A0ABX7I4T8</accession>
<evidence type="ECO:0000256" key="1">
    <source>
        <dbReference type="ARBA" id="ARBA00004141"/>
    </source>
</evidence>
<feature type="transmembrane region" description="Helical" evidence="6">
    <location>
        <begin position="95"/>
        <end position="113"/>
    </location>
</feature>
<feature type="transmembrane region" description="Helical" evidence="6">
    <location>
        <begin position="177"/>
        <end position="196"/>
    </location>
</feature>
<feature type="transmembrane region" description="Helical" evidence="6">
    <location>
        <begin position="35"/>
        <end position="52"/>
    </location>
</feature>
<feature type="transmembrane region" description="Helical" evidence="6">
    <location>
        <begin position="148"/>
        <end position="165"/>
    </location>
</feature>
<evidence type="ECO:0000256" key="4">
    <source>
        <dbReference type="ARBA" id="ARBA00022989"/>
    </source>
</evidence>
<dbReference type="PANTHER" id="PTHR32322">
    <property type="entry name" value="INNER MEMBRANE TRANSPORTER"/>
    <property type="match status" value="1"/>
</dbReference>
<reference evidence="8 9" key="1">
    <citation type="submission" date="2020-06" db="EMBL/GenBank/DDBJ databases">
        <title>Dyadobacter sandarakinus sp. nov., isolated from the soil of the Arctic Yellow River Station.</title>
        <authorList>
            <person name="Zhang Y."/>
            <person name="Peng F."/>
        </authorList>
    </citation>
    <scope>NUCLEOTIDE SEQUENCE [LARGE SCALE GENOMIC DNA]</scope>
    <source>
        <strain evidence="8 9">Q3-56</strain>
    </source>
</reference>
<gene>
    <name evidence="8" type="ORF">HWI92_09405</name>
</gene>
<evidence type="ECO:0000256" key="5">
    <source>
        <dbReference type="ARBA" id="ARBA00023136"/>
    </source>
</evidence>
<evidence type="ECO:0000259" key="7">
    <source>
        <dbReference type="Pfam" id="PF00892"/>
    </source>
</evidence>
<evidence type="ECO:0000313" key="8">
    <source>
        <dbReference type="EMBL" id="QRR01104.1"/>
    </source>
</evidence>
<keyword evidence="3 6" id="KW-0812">Transmembrane</keyword>